<dbReference type="Pfam" id="PF05426">
    <property type="entry name" value="Alginate_lyase"/>
    <property type="match status" value="1"/>
</dbReference>
<dbReference type="InterPro" id="IPR008929">
    <property type="entry name" value="Chondroitin_lyas"/>
</dbReference>
<proteinExistence type="predicted"/>
<keyword evidence="2" id="KW-0456">Lyase</keyword>
<dbReference type="Proteomes" id="UP001143330">
    <property type="component" value="Unassembled WGS sequence"/>
</dbReference>
<dbReference type="GO" id="GO:0042597">
    <property type="term" value="C:periplasmic space"/>
    <property type="evidence" value="ECO:0007669"/>
    <property type="project" value="InterPro"/>
</dbReference>
<dbReference type="EMBL" id="BSFM01000012">
    <property type="protein sequence ID" value="GLK84171.1"/>
    <property type="molecule type" value="Genomic_DNA"/>
</dbReference>
<evidence type="ECO:0000313" key="5">
    <source>
        <dbReference type="EMBL" id="GLK84171.1"/>
    </source>
</evidence>
<dbReference type="GO" id="GO:0016829">
    <property type="term" value="F:lyase activity"/>
    <property type="evidence" value="ECO:0007669"/>
    <property type="project" value="UniProtKB-KW"/>
</dbReference>
<evidence type="ECO:0000313" key="6">
    <source>
        <dbReference type="Proteomes" id="UP001143330"/>
    </source>
</evidence>
<feature type="chain" id="PRO_5040833587" description="Alginate lyase domain-containing protein" evidence="3">
    <location>
        <begin position="33"/>
        <end position="330"/>
    </location>
</feature>
<evidence type="ECO:0000256" key="3">
    <source>
        <dbReference type="SAM" id="SignalP"/>
    </source>
</evidence>
<name>A0A9W6JX36_9HYPH</name>
<keyword evidence="6" id="KW-1185">Reference proteome</keyword>
<feature type="domain" description="Alginate lyase" evidence="4">
    <location>
        <begin position="154"/>
        <end position="275"/>
    </location>
</feature>
<dbReference type="Gene3D" id="1.50.10.100">
    <property type="entry name" value="Chondroitin AC/alginate lyase"/>
    <property type="match status" value="1"/>
</dbReference>
<comment type="caution">
    <text evidence="5">The sequence shown here is derived from an EMBL/GenBank/DDBJ whole genome shotgun (WGS) entry which is preliminary data.</text>
</comment>
<organism evidence="5 6">
    <name type="scientific">Ancylobacter defluvii</name>
    <dbReference type="NCBI Taxonomy" id="1282440"/>
    <lineage>
        <taxon>Bacteria</taxon>
        <taxon>Pseudomonadati</taxon>
        <taxon>Pseudomonadota</taxon>
        <taxon>Alphaproteobacteria</taxon>
        <taxon>Hyphomicrobiales</taxon>
        <taxon>Xanthobacteraceae</taxon>
        <taxon>Ancylobacter</taxon>
    </lineage>
</organism>
<sequence>MLESGRFRHFTCLAAVLVVVCTLLGELGAAQAQSCENPPPLPSVIDVRRPDAAARPGSEEFDKELSEYRDSIRDVRRFLSFVAQASDAAIAASNGSGVDCLGQAFERERRDRRLLRKTDAMQSGYEQHWALAGMSLAAFKLQRAGKPLPAPALAWLVDIAHQVMAFHDQHGQLNNHVLWAALGVGTTGYLSGQADLVQWANTKVGLSLATALPDGTLPREMSRGAKASHYHFFAAQPVMLYGDIRACFGDPMPAQEQAIVTKLDGVLRHILADPQWLAAHAGARQADVGNTIWLDALETGKVPASLQNGKGSSRLGGRLSTLVAALSCAR</sequence>
<reference evidence="5" key="2">
    <citation type="submission" date="2023-01" db="EMBL/GenBank/DDBJ databases">
        <authorList>
            <person name="Sun Q."/>
            <person name="Evtushenko L."/>
        </authorList>
    </citation>
    <scope>NUCLEOTIDE SEQUENCE</scope>
    <source>
        <strain evidence="5">VKM B-2789</strain>
    </source>
</reference>
<protein>
    <recommendedName>
        <fullName evidence="4">Alginate lyase domain-containing protein</fullName>
    </recommendedName>
</protein>
<accession>A0A9W6JX36</accession>
<evidence type="ECO:0000256" key="1">
    <source>
        <dbReference type="ARBA" id="ARBA00022729"/>
    </source>
</evidence>
<reference evidence="5" key="1">
    <citation type="journal article" date="2014" name="Int. J. Syst. Evol. Microbiol.">
        <title>Complete genome sequence of Corynebacterium casei LMG S-19264T (=DSM 44701T), isolated from a smear-ripened cheese.</title>
        <authorList>
            <consortium name="US DOE Joint Genome Institute (JGI-PGF)"/>
            <person name="Walter F."/>
            <person name="Albersmeier A."/>
            <person name="Kalinowski J."/>
            <person name="Ruckert C."/>
        </authorList>
    </citation>
    <scope>NUCLEOTIDE SEQUENCE</scope>
    <source>
        <strain evidence="5">VKM B-2789</strain>
    </source>
</reference>
<dbReference type="RefSeq" id="WP_213358475.1">
    <property type="nucleotide sequence ID" value="NZ_BSFM01000012.1"/>
</dbReference>
<evidence type="ECO:0000259" key="4">
    <source>
        <dbReference type="Pfam" id="PF05426"/>
    </source>
</evidence>
<keyword evidence="1 3" id="KW-0732">Signal</keyword>
<dbReference type="InterPro" id="IPR008397">
    <property type="entry name" value="Alginate_lyase_dom"/>
</dbReference>
<gene>
    <name evidence="5" type="ORF">GCM10017653_22410</name>
</gene>
<dbReference type="SUPFAM" id="SSF48230">
    <property type="entry name" value="Chondroitin AC/alginate lyase"/>
    <property type="match status" value="1"/>
</dbReference>
<evidence type="ECO:0000256" key="2">
    <source>
        <dbReference type="ARBA" id="ARBA00023239"/>
    </source>
</evidence>
<dbReference type="AlphaFoldDB" id="A0A9W6JX36"/>
<feature type="signal peptide" evidence="3">
    <location>
        <begin position="1"/>
        <end position="32"/>
    </location>
</feature>